<dbReference type="EMBL" id="JAVRQU010000025">
    <property type="protein sequence ID" value="KAK5690402.1"/>
    <property type="molecule type" value="Genomic_DNA"/>
</dbReference>
<dbReference type="Gene3D" id="3.40.50.1820">
    <property type="entry name" value="alpha/beta hydrolase"/>
    <property type="match status" value="1"/>
</dbReference>
<name>A0AAN7VX07_9PEZI</name>
<protein>
    <recommendedName>
        <fullName evidence="1">AB hydrolase-1 domain-containing protein</fullName>
    </recommendedName>
</protein>
<dbReference type="Proteomes" id="UP001310594">
    <property type="component" value="Unassembled WGS sequence"/>
</dbReference>
<dbReference type="InterPro" id="IPR029058">
    <property type="entry name" value="AB_hydrolase_fold"/>
</dbReference>
<evidence type="ECO:0000313" key="3">
    <source>
        <dbReference type="Proteomes" id="UP001310594"/>
    </source>
</evidence>
<dbReference type="Pfam" id="PF12697">
    <property type="entry name" value="Abhydrolase_6"/>
    <property type="match status" value="1"/>
</dbReference>
<dbReference type="PANTHER" id="PTHR37017">
    <property type="entry name" value="AB HYDROLASE-1 DOMAIN-CONTAINING PROTEIN-RELATED"/>
    <property type="match status" value="1"/>
</dbReference>
<evidence type="ECO:0000313" key="2">
    <source>
        <dbReference type="EMBL" id="KAK5690402.1"/>
    </source>
</evidence>
<dbReference type="InterPro" id="IPR000073">
    <property type="entry name" value="AB_hydrolase_1"/>
</dbReference>
<dbReference type="AlphaFoldDB" id="A0AAN7VX07"/>
<accession>A0AAN7VX07</accession>
<dbReference type="PANTHER" id="PTHR37017:SF11">
    <property type="entry name" value="ESTERASE_LIPASE_THIOESTERASE DOMAIN-CONTAINING PROTEIN"/>
    <property type="match status" value="1"/>
</dbReference>
<dbReference type="InterPro" id="IPR052897">
    <property type="entry name" value="Sec-Metab_Biosynth_Hydrolase"/>
</dbReference>
<proteinExistence type="predicted"/>
<reference evidence="2" key="1">
    <citation type="submission" date="2023-08" db="EMBL/GenBank/DDBJ databases">
        <title>Black Yeasts Isolated from many extreme environments.</title>
        <authorList>
            <person name="Coleine C."/>
            <person name="Stajich J.E."/>
            <person name="Selbmann L."/>
        </authorList>
    </citation>
    <scope>NUCLEOTIDE SEQUENCE</scope>
    <source>
        <strain evidence="2">CCFEE 5810</strain>
    </source>
</reference>
<feature type="domain" description="AB hydrolase-1" evidence="1">
    <location>
        <begin position="9"/>
        <end position="238"/>
    </location>
</feature>
<comment type="caution">
    <text evidence="2">The sequence shown here is derived from an EMBL/GenBank/DDBJ whole genome shotgun (WGS) entry which is preliminary data.</text>
</comment>
<gene>
    <name evidence="2" type="ORF">LTR97_012270</name>
</gene>
<organism evidence="2 3">
    <name type="scientific">Elasticomyces elasticus</name>
    <dbReference type="NCBI Taxonomy" id="574655"/>
    <lineage>
        <taxon>Eukaryota</taxon>
        <taxon>Fungi</taxon>
        <taxon>Dikarya</taxon>
        <taxon>Ascomycota</taxon>
        <taxon>Pezizomycotina</taxon>
        <taxon>Dothideomycetes</taxon>
        <taxon>Dothideomycetidae</taxon>
        <taxon>Mycosphaerellales</taxon>
        <taxon>Teratosphaeriaceae</taxon>
        <taxon>Elasticomyces</taxon>
    </lineage>
</organism>
<sequence length="248" mass="27244">MTSSTKPTIIIVPGAWHFGTKHFTALTERLETAGYETIPLDLPSIGDEPPITGYKDDITCIAQAIEEHAERGEDVVLVMHSRGGHCGSDAAQGLSKVDREKAGKKGGIVRLVYLCAFAAPEGLSIFFATQGPRLWIDVKHRTCKPTRTDEIFYNDCTPEQAETARKDIRPQSTLCFLNPLTYAAWKHIPSTYLVCEKDNAMPLAAQEGMLRQLGANFTVERCSASHSPFISKPDLTAQVVRRAAGEKI</sequence>
<dbReference type="SUPFAM" id="SSF53474">
    <property type="entry name" value="alpha/beta-Hydrolases"/>
    <property type="match status" value="1"/>
</dbReference>
<evidence type="ECO:0000259" key="1">
    <source>
        <dbReference type="Pfam" id="PF12697"/>
    </source>
</evidence>